<dbReference type="RefSeq" id="WP_226190096.1">
    <property type="nucleotide sequence ID" value="NZ_JAJADQ010000016.1"/>
</dbReference>
<comment type="caution">
    <text evidence="1">The sequence shown here is derived from an EMBL/GenBank/DDBJ whole genome shotgun (WGS) entry which is preliminary data.</text>
</comment>
<evidence type="ECO:0000313" key="2">
    <source>
        <dbReference type="Proteomes" id="UP001165297"/>
    </source>
</evidence>
<organism evidence="1 2">
    <name type="scientific">Hymenobacter nitidus</name>
    <dbReference type="NCBI Taxonomy" id="2880929"/>
    <lineage>
        <taxon>Bacteria</taxon>
        <taxon>Pseudomonadati</taxon>
        <taxon>Bacteroidota</taxon>
        <taxon>Cytophagia</taxon>
        <taxon>Cytophagales</taxon>
        <taxon>Hymenobacteraceae</taxon>
        <taxon>Hymenobacter</taxon>
    </lineage>
</organism>
<proteinExistence type="predicted"/>
<reference evidence="1" key="1">
    <citation type="submission" date="2021-10" db="EMBL/GenBank/DDBJ databases">
        <authorList>
            <person name="Dean J.D."/>
            <person name="Kim M.K."/>
            <person name="Newey C.N."/>
            <person name="Stoker T.S."/>
            <person name="Thompson D.W."/>
            <person name="Grose J.H."/>
        </authorList>
    </citation>
    <scope>NUCLEOTIDE SEQUENCE</scope>
    <source>
        <strain evidence="1">BT635</strain>
    </source>
</reference>
<accession>A0ABS8AK36</accession>
<name>A0ABS8AK36_9BACT</name>
<protein>
    <submittedName>
        <fullName evidence="1">Uncharacterized protein</fullName>
    </submittedName>
</protein>
<evidence type="ECO:0000313" key="1">
    <source>
        <dbReference type="EMBL" id="MCB2380332.1"/>
    </source>
</evidence>
<keyword evidence="2" id="KW-1185">Reference proteome</keyword>
<dbReference type="EMBL" id="JAJADQ010000016">
    <property type="protein sequence ID" value="MCB2380332.1"/>
    <property type="molecule type" value="Genomic_DNA"/>
</dbReference>
<dbReference type="Proteomes" id="UP001165297">
    <property type="component" value="Unassembled WGS sequence"/>
</dbReference>
<gene>
    <name evidence="1" type="ORF">LGH70_22260</name>
</gene>
<feature type="non-terminal residue" evidence="1">
    <location>
        <position position="1"/>
    </location>
</feature>
<sequence length="564" mass="64679">GVQPYREVLSNIFGPHNREFVRALVARITELEGQGPHLAPSTTILVTELTKLRFFERVFQRPDEAQTKTEAETEQSILRALLALNTEADDAEGASMAEVKHLPGVPTLVRLMLITHHATYDLSQDETHEVIMGQLAKFIQLFRFLEADPEYTPLLTAFLRHFDCANWEEYARRIFALLQPVLQMLKGPGWMIIEVKPGAEFASDCTFLDHFILAEGTSLIQEDFLSTREFPLYKVQQGKYVIVYPRFVVELLHKGLFFRLKKLNESAKPRLLGKKDWGSLYKKSFSEESLLVPALNAMLKPRGLALSGKEIEDSGALKKLNNGEPDYYFRRGKRVILLESKDVNVNKDVKTGEKFSEFVEAMRKKFYRPSSEPINDVLRETAVLQLLNNIRRLLAKQLPFDTDYNPKNLIFYPLVVVHDRSFMMPGLNVLVNSWFQEQVAYLRQLGMFGGTIKPLVLVDIDTVLAYQDHMANADNRLVLWDALEAYYDYLQANPRQYKARGSRPLSGQEQLNLAKRQATSFPDFLADYAGRRLKLPALSETQRQLIEDFLKSSAYNQKIKHVPD</sequence>